<evidence type="ECO:0000256" key="2">
    <source>
        <dbReference type="ARBA" id="ARBA00004613"/>
    </source>
</evidence>
<dbReference type="GeneID" id="78551793"/>
<dbReference type="InterPro" id="IPR001492">
    <property type="entry name" value="Flagellin"/>
</dbReference>
<evidence type="ECO:0000313" key="8">
    <source>
        <dbReference type="EMBL" id="TWS04997.1"/>
    </source>
</evidence>
<evidence type="ECO:0000313" key="9">
    <source>
        <dbReference type="Proteomes" id="UP000182858"/>
    </source>
</evidence>
<accession>A0A5C5QI63</accession>
<evidence type="ECO:0000256" key="5">
    <source>
        <dbReference type="ARBA" id="ARBA00023143"/>
    </source>
</evidence>
<dbReference type="AlphaFoldDB" id="A0A5C5QI63"/>
<evidence type="ECO:0000259" key="6">
    <source>
        <dbReference type="Pfam" id="PF00669"/>
    </source>
</evidence>
<organism evidence="8 10">
    <name type="scientific">Pseudomonas extremaustralis</name>
    <dbReference type="NCBI Taxonomy" id="359110"/>
    <lineage>
        <taxon>Bacteria</taxon>
        <taxon>Pseudomonadati</taxon>
        <taxon>Pseudomonadota</taxon>
        <taxon>Gammaproteobacteria</taxon>
        <taxon>Pseudomonadales</taxon>
        <taxon>Pseudomonadaceae</taxon>
        <taxon>Pseudomonas</taxon>
    </lineage>
</organism>
<sequence>MRISTQQYFDTSASKYQSNYSSVVQAQQQASSGVRVQTAADDPVAAQRLLMLQQQKDMLSQFSGNITSLKSSLTNEESILQSISAAVQAGSQLALRAGGVTSDADRKSIAVEVGAIEEQLMGLLNSKDASGNYLFSGSKTQTPPYSRNSDGTYSYQGDENALSLQVSETLKVNAGDTAKSILEGAINTSRTQSSYIAPTVAPVPPAISPPLVDDHKVAISAGLVTSGTDYTKQFSDGQPYKLTFTSSTQYVVTDKNNNDITSEIAGNGTFDSTKEGSSSVNLRGVKFDITVDLTDTATGPDADALVKGREFNLAAKPDSFNVSRTASNASTAQLTNAQISSAADYASTFPGNSGILIKFDDIDPTAYKVYAQPYTANSKPIVDNGVIDSASTPNKITAAGVTFELSGTPQVGDQFTVGNTTQKTQNALDTLSQLRQALEQPADGIPGARGKLQDALNAAVSNLTNSLTQVDNVRGSIGARQNALEVQESENTSVGLANTSTMSALANVDMGEAAINLTLQQTMLEASQLAFVKVSQLSLFNKM</sequence>
<dbReference type="NCBIfam" id="TIGR02550">
    <property type="entry name" value="flagell_flgL"/>
    <property type="match status" value="1"/>
</dbReference>
<evidence type="ECO:0000256" key="1">
    <source>
        <dbReference type="ARBA" id="ARBA00004365"/>
    </source>
</evidence>
<comment type="similarity">
    <text evidence="3">Belongs to the bacterial flagellin family.</text>
</comment>
<evidence type="ECO:0000256" key="3">
    <source>
        <dbReference type="ARBA" id="ARBA00005709"/>
    </source>
</evidence>
<dbReference type="SUPFAM" id="SSF64518">
    <property type="entry name" value="Phase 1 flagellin"/>
    <property type="match status" value="1"/>
</dbReference>
<comment type="subcellular location">
    <subcellularLocation>
        <location evidence="1">Bacterial flagellum</location>
    </subcellularLocation>
    <subcellularLocation>
        <location evidence="2">Secreted</location>
    </subcellularLocation>
</comment>
<reference evidence="7 9" key="1">
    <citation type="submission" date="2016-10" db="EMBL/GenBank/DDBJ databases">
        <authorList>
            <person name="Varghese N."/>
            <person name="Submissions S."/>
        </authorList>
    </citation>
    <scope>NUCLEOTIDE SEQUENCE [LARGE SCALE GENOMIC DNA]</scope>
    <source>
        <strain evidence="7 9">DSM 17835</strain>
    </source>
</reference>
<evidence type="ECO:0000256" key="4">
    <source>
        <dbReference type="ARBA" id="ARBA00022525"/>
    </source>
</evidence>
<dbReference type="InterPro" id="IPR013384">
    <property type="entry name" value="Flagell_FlgL"/>
</dbReference>
<keyword evidence="8" id="KW-0282">Flagellum</keyword>
<dbReference type="Proteomes" id="UP000317951">
    <property type="component" value="Unassembled WGS sequence"/>
</dbReference>
<keyword evidence="5" id="KW-0975">Bacterial flagellum</keyword>
<dbReference type="PANTHER" id="PTHR42792">
    <property type="entry name" value="FLAGELLIN"/>
    <property type="match status" value="1"/>
</dbReference>
<dbReference type="GO" id="GO:0009424">
    <property type="term" value="C:bacterial-type flagellum hook"/>
    <property type="evidence" value="ECO:0007669"/>
    <property type="project" value="InterPro"/>
</dbReference>
<keyword evidence="8" id="KW-0969">Cilium</keyword>
<dbReference type="NCBIfam" id="NF009361">
    <property type="entry name" value="PRK12717.1"/>
    <property type="match status" value="1"/>
</dbReference>
<name>A0A5C5QI63_9PSED</name>
<dbReference type="InterPro" id="IPR001029">
    <property type="entry name" value="Flagellin_N"/>
</dbReference>
<proteinExistence type="inferred from homology"/>
<dbReference type="OrthoDB" id="9768249at2"/>
<keyword evidence="9" id="KW-1185">Reference proteome</keyword>
<keyword evidence="8" id="KW-0966">Cell projection</keyword>
<gene>
    <name evidence="8" type="ORF">FIV36_10995</name>
    <name evidence="7" type="ORF">SAMN05216591_0243</name>
</gene>
<dbReference type="GO" id="GO:0005576">
    <property type="term" value="C:extracellular region"/>
    <property type="evidence" value="ECO:0007669"/>
    <property type="project" value="UniProtKB-SubCell"/>
</dbReference>
<dbReference type="Pfam" id="PF00669">
    <property type="entry name" value="Flagellin_N"/>
    <property type="match status" value="1"/>
</dbReference>
<dbReference type="Proteomes" id="UP000182858">
    <property type="component" value="Chromosome I"/>
</dbReference>
<protein>
    <submittedName>
        <fullName evidence="7 8">Flagellar hook-associated protein 3</fullName>
    </submittedName>
</protein>
<dbReference type="PANTHER" id="PTHR42792:SF1">
    <property type="entry name" value="FLAGELLAR HOOK-ASSOCIATED PROTEIN 3"/>
    <property type="match status" value="1"/>
</dbReference>
<reference evidence="8 10" key="2">
    <citation type="submission" date="2019-06" db="EMBL/GenBank/DDBJ databases">
        <title>Pseudomonas bimorpha sp. nov. isolated from bovine raw milk and skim milk concentrate.</title>
        <authorList>
            <person name="Hofmann K."/>
            <person name="Huptas C."/>
            <person name="Doll E."/>
            <person name="Scherer S."/>
            <person name="Wenning M."/>
        </authorList>
    </citation>
    <scope>NUCLEOTIDE SEQUENCE [LARGE SCALE GENOMIC DNA]</scope>
    <source>
        <strain evidence="8 10">DSM 17835</strain>
    </source>
</reference>
<dbReference type="GO" id="GO:0071973">
    <property type="term" value="P:bacterial-type flagellum-dependent cell motility"/>
    <property type="evidence" value="ECO:0007669"/>
    <property type="project" value="InterPro"/>
</dbReference>
<feature type="domain" description="Flagellin N-terminal" evidence="6">
    <location>
        <begin position="3"/>
        <end position="140"/>
    </location>
</feature>
<dbReference type="EMBL" id="LT629689">
    <property type="protein sequence ID" value="SDE57496.1"/>
    <property type="molecule type" value="Genomic_DNA"/>
</dbReference>
<keyword evidence="4" id="KW-0964">Secreted</keyword>
<dbReference type="Gene3D" id="1.20.1330.10">
    <property type="entry name" value="f41 fragment of flagellin, N-terminal domain"/>
    <property type="match status" value="2"/>
</dbReference>
<dbReference type="EMBL" id="VFET01000007">
    <property type="protein sequence ID" value="TWS04997.1"/>
    <property type="molecule type" value="Genomic_DNA"/>
</dbReference>
<evidence type="ECO:0000313" key="10">
    <source>
        <dbReference type="Proteomes" id="UP000317951"/>
    </source>
</evidence>
<dbReference type="RefSeq" id="WP_010563963.1">
    <property type="nucleotide sequence ID" value="NZ_LT629689.1"/>
</dbReference>
<dbReference type="GO" id="GO:0005198">
    <property type="term" value="F:structural molecule activity"/>
    <property type="evidence" value="ECO:0007669"/>
    <property type="project" value="InterPro"/>
</dbReference>
<evidence type="ECO:0000313" key="7">
    <source>
        <dbReference type="EMBL" id="SDE57496.1"/>
    </source>
</evidence>